<dbReference type="Proteomes" id="UP001378188">
    <property type="component" value="Unassembled WGS sequence"/>
</dbReference>
<reference evidence="2 3" key="1">
    <citation type="submission" date="2024-02" db="EMBL/GenBank/DDBJ databases">
        <title>Genome analysis and characterization of Microbaculum marinisediminis sp. nov., isolated from marine sediment.</title>
        <authorList>
            <person name="Du Z.-J."/>
            <person name="Ye Y.-Q."/>
            <person name="Zhang Z.-R."/>
            <person name="Yuan S.-M."/>
            <person name="Zhang X.-Y."/>
        </authorList>
    </citation>
    <scope>NUCLEOTIDE SEQUENCE [LARGE SCALE GENOMIC DNA]</scope>
    <source>
        <strain evidence="2 3">SDUM1044001</strain>
    </source>
</reference>
<dbReference type="EMBL" id="JAZHOF010000004">
    <property type="protein sequence ID" value="MEJ8572092.1"/>
    <property type="molecule type" value="Genomic_DNA"/>
</dbReference>
<feature type="region of interest" description="Disordered" evidence="1">
    <location>
        <begin position="604"/>
        <end position="626"/>
    </location>
</feature>
<evidence type="ECO:0000256" key="1">
    <source>
        <dbReference type="SAM" id="MobiDB-lite"/>
    </source>
</evidence>
<gene>
    <name evidence="2" type="ORF">V3328_11445</name>
</gene>
<dbReference type="RefSeq" id="WP_340329790.1">
    <property type="nucleotide sequence ID" value="NZ_JAZHOF010000004.1"/>
</dbReference>
<name>A0AAW9RPC8_9HYPH</name>
<proteinExistence type="predicted"/>
<feature type="compositionally biased region" description="Basic residues" evidence="1">
    <location>
        <begin position="617"/>
        <end position="626"/>
    </location>
</feature>
<sequence length="626" mass="69786">MTIKIYNNEKDYSIYPVITTGTSDSDLWLRSWFGIKNKDSDDAIDSGKPFFPKNNNYRIYINPEGKGIPPRGSVTVTLPLFTQLVANPTQKADDEFMDWWGGSHIEIFAAPAADGKPPPELAAFYKKKDKQTEVDLKSLPKDAVLPTCKDCQPLKFFRDTSGVFKNNAPYQLAEFTLGAINHNVDPPGFGSFYGAVDIDVSYVDTAFLPAVMAPINDEETSDLNHVGYVGTPMRIDTFRNKLAKFLKAYPGWPQFLSEDKPREPILKIASPLHAFAGDTDLTDPKSWAIFPVLRKQWEDCTTSGSKTYNQTICTQMRTVRDLFQANYDNYVKIFPNTKGCHKDLGPAKLTSDLMIAQVYAFGPFTQNCDNFADKNRIELTPGYTDDNKVGNAKFAAAKKAFDDLNYWKDGSFNPYVLFIHNKPYLNAPNTYAYSVDDAVGNLQADGNGFVLAVGGTRGLPNPNPASPPVNVNFGSGNMFGEFTHFGVCTTKKKDINRVVNPDYRSIPVYVQEDNLSKCPISLLAKWAPGGEEVVYSFKLKTLDFTYNFNPKKAIDTKTHAPIDCDGLDPIPQRLCCDIYAYAERSIGKGPEARYAVLPALYPHDGPQKCPDIPPPSKVKKKKKKNR</sequence>
<evidence type="ECO:0000313" key="2">
    <source>
        <dbReference type="EMBL" id="MEJ8572092.1"/>
    </source>
</evidence>
<dbReference type="AlphaFoldDB" id="A0AAW9RPC8"/>
<evidence type="ECO:0000313" key="3">
    <source>
        <dbReference type="Proteomes" id="UP001378188"/>
    </source>
</evidence>
<accession>A0AAW9RPC8</accession>
<keyword evidence="3" id="KW-1185">Reference proteome</keyword>
<comment type="caution">
    <text evidence="2">The sequence shown here is derived from an EMBL/GenBank/DDBJ whole genome shotgun (WGS) entry which is preliminary data.</text>
</comment>
<organism evidence="2 3">
    <name type="scientific">Microbaculum marinum</name>
    <dbReference type="NCBI Taxonomy" id="1764581"/>
    <lineage>
        <taxon>Bacteria</taxon>
        <taxon>Pseudomonadati</taxon>
        <taxon>Pseudomonadota</taxon>
        <taxon>Alphaproteobacteria</taxon>
        <taxon>Hyphomicrobiales</taxon>
        <taxon>Tepidamorphaceae</taxon>
        <taxon>Microbaculum</taxon>
    </lineage>
</organism>
<protein>
    <submittedName>
        <fullName evidence="2">Uncharacterized protein</fullName>
    </submittedName>
</protein>